<feature type="transmembrane region" description="Helical" evidence="1">
    <location>
        <begin position="58"/>
        <end position="79"/>
    </location>
</feature>
<dbReference type="Proteomes" id="UP000717634">
    <property type="component" value="Unassembled WGS sequence"/>
</dbReference>
<accession>A0ABX1HDB7</accession>
<feature type="transmembrane region" description="Helical" evidence="1">
    <location>
        <begin position="148"/>
        <end position="169"/>
    </location>
</feature>
<name>A0ABX1HDB7_9BACT</name>
<dbReference type="EMBL" id="JAAVTK010000002">
    <property type="protein sequence ID" value="NKI88234.1"/>
    <property type="molecule type" value="Genomic_DNA"/>
</dbReference>
<keyword evidence="3" id="KW-1185">Reference proteome</keyword>
<feature type="transmembrane region" description="Helical" evidence="1">
    <location>
        <begin position="181"/>
        <end position="200"/>
    </location>
</feature>
<keyword evidence="1" id="KW-0472">Membrane</keyword>
<gene>
    <name evidence="2" type="ORF">HBN54_000821</name>
</gene>
<proteinExistence type="predicted"/>
<feature type="transmembrane region" description="Helical" evidence="1">
    <location>
        <begin position="100"/>
        <end position="121"/>
    </location>
</feature>
<comment type="caution">
    <text evidence="2">The sequence shown here is derived from an EMBL/GenBank/DDBJ whole genome shotgun (WGS) entry which is preliminary data.</text>
</comment>
<dbReference type="RefSeq" id="WP_168671884.1">
    <property type="nucleotide sequence ID" value="NZ_JAAVTK010000002.1"/>
</dbReference>
<protein>
    <recommendedName>
        <fullName evidence="4">ABC transporter permease</fullName>
    </recommendedName>
</protein>
<keyword evidence="1" id="KW-1133">Transmembrane helix</keyword>
<feature type="transmembrane region" description="Helical" evidence="1">
    <location>
        <begin position="21"/>
        <end position="46"/>
    </location>
</feature>
<evidence type="ECO:0000256" key="1">
    <source>
        <dbReference type="SAM" id="Phobius"/>
    </source>
</evidence>
<reference evidence="2 3" key="1">
    <citation type="submission" date="2020-03" db="EMBL/GenBank/DDBJ databases">
        <title>Genomic Encyclopedia of Type Strains, Phase IV (KMG-V): Genome sequencing to study the core and pangenomes of soil and plant-associated prokaryotes.</title>
        <authorList>
            <person name="Whitman W."/>
        </authorList>
    </citation>
    <scope>NUCLEOTIDE SEQUENCE [LARGE SCALE GENOMIC DNA]</scope>
    <source>
        <strain evidence="2 3">1B</strain>
    </source>
</reference>
<organism evidence="2 3">
    <name type="scientific">Hymenobacter artigasi</name>
    <dbReference type="NCBI Taxonomy" id="2719616"/>
    <lineage>
        <taxon>Bacteria</taxon>
        <taxon>Pseudomonadati</taxon>
        <taxon>Bacteroidota</taxon>
        <taxon>Cytophagia</taxon>
        <taxon>Cytophagales</taxon>
        <taxon>Hymenobacteraceae</taxon>
        <taxon>Hymenobacter</taxon>
    </lineage>
</organism>
<keyword evidence="1" id="KW-0812">Transmembrane</keyword>
<evidence type="ECO:0008006" key="4">
    <source>
        <dbReference type="Google" id="ProtNLM"/>
    </source>
</evidence>
<feature type="transmembrane region" description="Helical" evidence="1">
    <location>
        <begin position="231"/>
        <end position="251"/>
    </location>
</feature>
<sequence>MSQLFSFSRFWRLFSKHTTEHVGGYLLATGVLLGGIGVVLGLLAYMSSGPLPVGVQGSLFALGLLGAGGFFTSSVLGLFGDKKQATAALLLPASHWEKYLVAWLYSLPIFLAVYVGCFYLIDSLVVQLHSTPAQPAELVALFSGQVRLYYALVAYAVVHAIFLWGSIFFQKQQFVRTAFGVLLGLALLTAFNYQAMQALIGPTLNSAVPFSATSLREGGEWYNLELPAAQLGWFGLVPLGLMLLAWVAAYMRVTEKQI</sequence>
<evidence type="ECO:0000313" key="3">
    <source>
        <dbReference type="Proteomes" id="UP000717634"/>
    </source>
</evidence>
<evidence type="ECO:0000313" key="2">
    <source>
        <dbReference type="EMBL" id="NKI88234.1"/>
    </source>
</evidence>